<evidence type="ECO:0000313" key="2">
    <source>
        <dbReference type="Proteomes" id="UP000323321"/>
    </source>
</evidence>
<name>A0A9W7PYM3_BACCE</name>
<protein>
    <submittedName>
        <fullName evidence="1">Uncharacterized protein</fullName>
    </submittedName>
</protein>
<evidence type="ECO:0000313" key="1">
    <source>
        <dbReference type="EMBL" id="KAA6447873.1"/>
    </source>
</evidence>
<organism evidence="1 2">
    <name type="scientific">Bacillus cereus</name>
    <dbReference type="NCBI Taxonomy" id="1396"/>
    <lineage>
        <taxon>Bacteria</taxon>
        <taxon>Bacillati</taxon>
        <taxon>Bacillota</taxon>
        <taxon>Bacilli</taxon>
        <taxon>Bacillales</taxon>
        <taxon>Bacillaceae</taxon>
        <taxon>Bacillus</taxon>
        <taxon>Bacillus cereus group</taxon>
    </lineage>
</organism>
<reference evidence="1 2" key="1">
    <citation type="submission" date="2018-08" db="EMBL/GenBank/DDBJ databases">
        <title>Bacillus phenotypic plasticity.</title>
        <authorList>
            <person name="Hurtado E."/>
        </authorList>
    </citation>
    <scope>NUCLEOTIDE SEQUENCE [LARGE SCALE GENOMIC DNA]</scope>
    <source>
        <strain evidence="1 2">111b</strain>
    </source>
</reference>
<dbReference type="Proteomes" id="UP000323321">
    <property type="component" value="Unassembled WGS sequence"/>
</dbReference>
<accession>A0A9W7PYM3</accession>
<comment type="caution">
    <text evidence="1">The sequence shown here is derived from an EMBL/GenBank/DDBJ whole genome shotgun (WGS) entry which is preliminary data.</text>
</comment>
<dbReference type="EMBL" id="QSMZ01000079">
    <property type="protein sequence ID" value="KAA6447873.1"/>
    <property type="molecule type" value="Genomic_DNA"/>
</dbReference>
<dbReference type="AlphaFoldDB" id="A0A9W7PYM3"/>
<gene>
    <name evidence="1" type="ORF">DX932_32755</name>
</gene>
<dbReference type="RefSeq" id="WP_001002859.1">
    <property type="nucleotide sequence ID" value="NZ_QSMZ01000079.1"/>
</dbReference>
<sequence length="156" mass="18188">MNEIQVIEIENLSVWLIEYTKHNSIIAQIGIPKLGDTDIQVYDHEGNGKFLITLPEFNWCSYVGDFEKFERSEIFEGNCVFQGFRGFYLTMGDVNVSITELLPYETELKLIFSLLLSLLYKRVTTEMYINVDTEITIEEHIKYCKEQLQKSGVRLV</sequence>
<proteinExistence type="predicted"/>